<dbReference type="GO" id="GO:0016787">
    <property type="term" value="F:hydrolase activity"/>
    <property type="evidence" value="ECO:0007669"/>
    <property type="project" value="UniProtKB-KW"/>
</dbReference>
<accession>A0A8J6JLR0</accession>
<dbReference type="SUPFAM" id="SSF55383">
    <property type="entry name" value="Copper amine oxidase, domain N"/>
    <property type="match status" value="1"/>
</dbReference>
<protein>
    <submittedName>
        <fullName evidence="4">Cell wall hydrolase</fullName>
    </submittedName>
</protein>
<evidence type="ECO:0000313" key="5">
    <source>
        <dbReference type="Proteomes" id="UP000607645"/>
    </source>
</evidence>
<keyword evidence="5" id="KW-1185">Reference proteome</keyword>
<dbReference type="Proteomes" id="UP000607645">
    <property type="component" value="Unassembled WGS sequence"/>
</dbReference>
<evidence type="ECO:0000259" key="2">
    <source>
        <dbReference type="Pfam" id="PF07486"/>
    </source>
</evidence>
<evidence type="ECO:0000256" key="1">
    <source>
        <dbReference type="SAM" id="SignalP"/>
    </source>
</evidence>
<proteinExistence type="predicted"/>
<comment type="caution">
    <text evidence="4">The sequence shown here is derived from an EMBL/GenBank/DDBJ whole genome shotgun (WGS) entry which is preliminary data.</text>
</comment>
<dbReference type="RefSeq" id="WP_155149638.1">
    <property type="nucleotide sequence ID" value="NZ_JACOPQ010000008.1"/>
</dbReference>
<dbReference type="Pfam" id="PF07486">
    <property type="entry name" value="Hydrolase_2"/>
    <property type="match status" value="1"/>
</dbReference>
<organism evidence="4 5">
    <name type="scientific">Lawsonibacter faecis</name>
    <dbReference type="NCBI Taxonomy" id="2763052"/>
    <lineage>
        <taxon>Bacteria</taxon>
        <taxon>Bacillati</taxon>
        <taxon>Bacillota</taxon>
        <taxon>Clostridia</taxon>
        <taxon>Eubacteriales</taxon>
        <taxon>Oscillospiraceae</taxon>
        <taxon>Lawsonibacter</taxon>
    </lineage>
</organism>
<evidence type="ECO:0000259" key="3">
    <source>
        <dbReference type="Pfam" id="PF07833"/>
    </source>
</evidence>
<dbReference type="Pfam" id="PF07833">
    <property type="entry name" value="Cu_amine_oxidN1"/>
    <property type="match status" value="1"/>
</dbReference>
<dbReference type="InterPro" id="IPR011105">
    <property type="entry name" value="Cell_wall_hydrolase_SleB"/>
</dbReference>
<evidence type="ECO:0000313" key="4">
    <source>
        <dbReference type="EMBL" id="MBC5737577.1"/>
    </source>
</evidence>
<dbReference type="EMBL" id="JACOPQ010000008">
    <property type="protein sequence ID" value="MBC5737577.1"/>
    <property type="molecule type" value="Genomic_DNA"/>
</dbReference>
<dbReference type="InterPro" id="IPR012854">
    <property type="entry name" value="Cu_amine_oxidase-like_N"/>
</dbReference>
<gene>
    <name evidence="4" type="ORF">H8S62_11230</name>
</gene>
<feature type="domain" description="Copper amine oxidase-like N-terminal" evidence="3">
    <location>
        <begin position="35"/>
        <end position="134"/>
    </location>
</feature>
<sequence>MKKRISCAVLCLALLMGLTVHAAAEEANVTADVIIDGVPMTNFKAVLYGGTTYTSLYGVTLALRPDAVVTWEDNQLVARAEDFTMSARIGQNYMVVNGRYLYVPDGVKCDETGDTLVPARTLARALGAEIGWDKGVTYATSGAPLSSGDEYYDAGNLDLLARVIGHESGNQPLLGKIAVGNVILNRVASPSFPDTVYEVVYQKGQFPGATDCTPNAESVIAAKLCLDGANAVPGAYWFNGADEPCWASRNKATVAVIGGHAFYG</sequence>
<reference evidence="4" key="1">
    <citation type="submission" date="2020-08" db="EMBL/GenBank/DDBJ databases">
        <title>Genome public.</title>
        <authorList>
            <person name="Liu C."/>
            <person name="Sun Q."/>
        </authorList>
    </citation>
    <scope>NUCLEOTIDE SEQUENCE</scope>
    <source>
        <strain evidence="4">NSJ-52</strain>
    </source>
</reference>
<feature type="domain" description="Cell wall hydrolase SleB" evidence="2">
    <location>
        <begin position="171"/>
        <end position="263"/>
    </location>
</feature>
<keyword evidence="1" id="KW-0732">Signal</keyword>
<dbReference type="InterPro" id="IPR036582">
    <property type="entry name" value="Mao_N_sf"/>
</dbReference>
<feature type="signal peptide" evidence="1">
    <location>
        <begin position="1"/>
        <end position="22"/>
    </location>
</feature>
<feature type="chain" id="PRO_5035235404" evidence="1">
    <location>
        <begin position="23"/>
        <end position="264"/>
    </location>
</feature>
<name>A0A8J6JLR0_9FIRM</name>
<dbReference type="InterPro" id="IPR042047">
    <property type="entry name" value="SleB_dom1"/>
</dbReference>
<dbReference type="AlphaFoldDB" id="A0A8J6JLR0"/>
<dbReference type="Gene3D" id="1.10.10.2520">
    <property type="entry name" value="Cell wall hydrolase SleB, domain 1"/>
    <property type="match status" value="1"/>
</dbReference>
<keyword evidence="4" id="KW-0378">Hydrolase</keyword>